<evidence type="ECO:0000313" key="5">
    <source>
        <dbReference type="Proteomes" id="UP001305779"/>
    </source>
</evidence>
<evidence type="ECO:0000259" key="3">
    <source>
        <dbReference type="Pfam" id="PF08240"/>
    </source>
</evidence>
<gene>
    <name evidence="4" type="ORF">PRZ48_003481</name>
</gene>
<feature type="domain" description="Alcohol dehydrogenase-like C-terminal" evidence="2">
    <location>
        <begin position="185"/>
        <end position="311"/>
    </location>
</feature>
<dbReference type="EMBL" id="JAXOVC010000002">
    <property type="protein sequence ID" value="KAK4505518.1"/>
    <property type="molecule type" value="Genomic_DNA"/>
</dbReference>
<dbReference type="Gene3D" id="3.40.50.720">
    <property type="entry name" value="NAD(P)-binding Rossmann-like Domain"/>
    <property type="match status" value="1"/>
</dbReference>
<evidence type="ECO:0000259" key="2">
    <source>
        <dbReference type="Pfam" id="PF00107"/>
    </source>
</evidence>
<comment type="caution">
    <text evidence="4">The sequence shown here is derived from an EMBL/GenBank/DDBJ whole genome shotgun (WGS) entry which is preliminary data.</text>
</comment>
<reference evidence="4 5" key="1">
    <citation type="journal article" date="2023" name="G3 (Bethesda)">
        <title>A chromosome-level genome assembly of Zasmidium syzygii isolated from banana leaves.</title>
        <authorList>
            <person name="van Westerhoven A.C."/>
            <person name="Mehrabi R."/>
            <person name="Talebi R."/>
            <person name="Steentjes M.B.F."/>
            <person name="Corcolon B."/>
            <person name="Chong P.A."/>
            <person name="Kema G.H.J."/>
            <person name="Seidl M.F."/>
        </authorList>
    </citation>
    <scope>NUCLEOTIDE SEQUENCE [LARGE SCALE GENOMIC DNA]</scope>
    <source>
        <strain evidence="4 5">P124</strain>
    </source>
</reference>
<proteinExistence type="predicted"/>
<dbReference type="InterPro" id="IPR013149">
    <property type="entry name" value="ADH-like_C"/>
</dbReference>
<dbReference type="Gene3D" id="3.90.180.10">
    <property type="entry name" value="Medium-chain alcohol dehydrogenases, catalytic domain"/>
    <property type="match status" value="1"/>
</dbReference>
<dbReference type="CDD" id="cd08233">
    <property type="entry name" value="butanediol_DH_like"/>
    <property type="match status" value="1"/>
</dbReference>
<keyword evidence="1" id="KW-0560">Oxidoreductase</keyword>
<keyword evidence="5" id="KW-1185">Reference proteome</keyword>
<evidence type="ECO:0000256" key="1">
    <source>
        <dbReference type="ARBA" id="ARBA00023002"/>
    </source>
</evidence>
<dbReference type="InterPro" id="IPR036291">
    <property type="entry name" value="NAD(P)-bd_dom_sf"/>
</dbReference>
<protein>
    <submittedName>
        <fullName evidence="4">Uncharacterized protein</fullName>
    </submittedName>
</protein>
<dbReference type="InterPro" id="IPR050129">
    <property type="entry name" value="Zn_alcohol_dh"/>
</dbReference>
<feature type="domain" description="Alcohol dehydrogenase-like N-terminal" evidence="3">
    <location>
        <begin position="24"/>
        <end position="144"/>
    </location>
</feature>
<dbReference type="InterPro" id="IPR011032">
    <property type="entry name" value="GroES-like_sf"/>
</dbReference>
<evidence type="ECO:0000313" key="4">
    <source>
        <dbReference type="EMBL" id="KAK4505518.1"/>
    </source>
</evidence>
<dbReference type="PANTHER" id="PTHR43401:SF2">
    <property type="entry name" value="L-THREONINE 3-DEHYDROGENASE"/>
    <property type="match status" value="1"/>
</dbReference>
<organism evidence="4 5">
    <name type="scientific">Zasmidium cellare</name>
    <name type="common">Wine cellar mold</name>
    <name type="synonym">Racodium cellare</name>
    <dbReference type="NCBI Taxonomy" id="395010"/>
    <lineage>
        <taxon>Eukaryota</taxon>
        <taxon>Fungi</taxon>
        <taxon>Dikarya</taxon>
        <taxon>Ascomycota</taxon>
        <taxon>Pezizomycotina</taxon>
        <taxon>Dothideomycetes</taxon>
        <taxon>Dothideomycetidae</taxon>
        <taxon>Mycosphaerellales</taxon>
        <taxon>Mycosphaerellaceae</taxon>
        <taxon>Zasmidium</taxon>
    </lineage>
</organism>
<dbReference type="Pfam" id="PF00107">
    <property type="entry name" value="ADH_zinc_N"/>
    <property type="match status" value="1"/>
</dbReference>
<dbReference type="Proteomes" id="UP001305779">
    <property type="component" value="Unassembled WGS sequence"/>
</dbReference>
<dbReference type="Pfam" id="PF08240">
    <property type="entry name" value="ADH_N"/>
    <property type="match status" value="1"/>
</dbReference>
<accession>A0ABR0EWG8</accession>
<name>A0ABR0EWG8_ZASCE</name>
<dbReference type="PANTHER" id="PTHR43401">
    <property type="entry name" value="L-THREONINE 3-DEHYDROGENASE"/>
    <property type="match status" value="1"/>
</dbReference>
<dbReference type="SUPFAM" id="SSF51735">
    <property type="entry name" value="NAD(P)-binding Rossmann-fold domains"/>
    <property type="match status" value="1"/>
</dbReference>
<dbReference type="InterPro" id="IPR013154">
    <property type="entry name" value="ADH-like_N"/>
</dbReference>
<sequence>MKAARYYSKGDVRVDDVDEPQPAEGQLIVDVEWCGICGSDLHEYIIGPTIVPKKENPHPLTGQHLPLTLGHELCGRVRSPPAGSKFKDGDAVMVDPRVVCHSCLACKSGSSHCCSYLGYIGANTGFGGFGETVLATEDRLYLLPPEVPLEVSAVLEPLVIVQHAIKVSGVKDFKDQDILVLGGGPIGFALLLCLKAVGASKVLVSEPAALRRSQVTEFCSSVLDPSKENVAERCKELTDGKGVDLVFDCAGVAPACAAAMDAIRFEGLYIMIALWEQPITIPCLQFVVKHITMEASHIFDDDSMGEVIQMIVDGKLTGFEKMVTGRIKIDDIVSQGFNELINHKDQHIKILVSPK</sequence>
<dbReference type="SUPFAM" id="SSF50129">
    <property type="entry name" value="GroES-like"/>
    <property type="match status" value="1"/>
</dbReference>